<comment type="caution">
    <text evidence="1">The sequence shown here is derived from an EMBL/GenBank/DDBJ whole genome shotgun (WGS) entry which is preliminary data.</text>
</comment>
<protein>
    <submittedName>
        <fullName evidence="1">Uncharacterized protein</fullName>
    </submittedName>
</protein>
<gene>
    <name evidence="1" type="ORF">BpHYR1_029901</name>
</gene>
<organism evidence="1 2">
    <name type="scientific">Brachionus plicatilis</name>
    <name type="common">Marine rotifer</name>
    <name type="synonym">Brachionus muelleri</name>
    <dbReference type="NCBI Taxonomy" id="10195"/>
    <lineage>
        <taxon>Eukaryota</taxon>
        <taxon>Metazoa</taxon>
        <taxon>Spiralia</taxon>
        <taxon>Gnathifera</taxon>
        <taxon>Rotifera</taxon>
        <taxon>Eurotatoria</taxon>
        <taxon>Monogononta</taxon>
        <taxon>Pseudotrocha</taxon>
        <taxon>Ploima</taxon>
        <taxon>Brachionidae</taxon>
        <taxon>Brachionus</taxon>
    </lineage>
</organism>
<reference evidence="1 2" key="1">
    <citation type="journal article" date="2018" name="Sci. Rep.">
        <title>Genomic signatures of local adaptation to the degree of environmental predictability in rotifers.</title>
        <authorList>
            <person name="Franch-Gras L."/>
            <person name="Hahn C."/>
            <person name="Garcia-Roger E.M."/>
            <person name="Carmona M.J."/>
            <person name="Serra M."/>
            <person name="Gomez A."/>
        </authorList>
    </citation>
    <scope>NUCLEOTIDE SEQUENCE [LARGE SCALE GENOMIC DNA]</scope>
    <source>
        <strain evidence="1">HYR1</strain>
    </source>
</reference>
<name>A0A3M7PLG5_BRAPC</name>
<accession>A0A3M7PLG5</accession>
<keyword evidence="2" id="KW-1185">Reference proteome</keyword>
<dbReference type="Proteomes" id="UP000276133">
    <property type="component" value="Unassembled WGS sequence"/>
</dbReference>
<dbReference type="EMBL" id="REGN01010141">
    <property type="protein sequence ID" value="RMZ99604.1"/>
    <property type="molecule type" value="Genomic_DNA"/>
</dbReference>
<evidence type="ECO:0000313" key="1">
    <source>
        <dbReference type="EMBL" id="RMZ99604.1"/>
    </source>
</evidence>
<dbReference type="AlphaFoldDB" id="A0A3M7PLG5"/>
<sequence>MAKVNGVRGEAVSDTEVLFPFLEHLKEPTKNKIYKIEGKWLKREIICPFYNLRINKQLDVHDYKQNKIKIQVVFKLKKF</sequence>
<proteinExistence type="predicted"/>
<evidence type="ECO:0000313" key="2">
    <source>
        <dbReference type="Proteomes" id="UP000276133"/>
    </source>
</evidence>